<accession>A0A9J5ZE69</accession>
<keyword evidence="2" id="KW-1185">Reference proteome</keyword>
<dbReference type="Proteomes" id="UP000824120">
    <property type="component" value="Chromosome 4"/>
</dbReference>
<evidence type="ECO:0000313" key="2">
    <source>
        <dbReference type="Proteomes" id="UP000824120"/>
    </source>
</evidence>
<sequence>MSRLSMEDVKLDLNSICFDKDDPNLNEEVRCFHDLLLPLKLLGLIIIRVEDFDRAHTMNHKSVNIFDGGMMWLMNDLSSSFIS</sequence>
<name>A0A9J5ZE69_SOLCO</name>
<organism evidence="1 2">
    <name type="scientific">Solanum commersonii</name>
    <name type="common">Commerson's wild potato</name>
    <name type="synonym">Commerson's nightshade</name>
    <dbReference type="NCBI Taxonomy" id="4109"/>
    <lineage>
        <taxon>Eukaryota</taxon>
        <taxon>Viridiplantae</taxon>
        <taxon>Streptophyta</taxon>
        <taxon>Embryophyta</taxon>
        <taxon>Tracheophyta</taxon>
        <taxon>Spermatophyta</taxon>
        <taxon>Magnoliopsida</taxon>
        <taxon>eudicotyledons</taxon>
        <taxon>Gunneridae</taxon>
        <taxon>Pentapetalae</taxon>
        <taxon>asterids</taxon>
        <taxon>lamiids</taxon>
        <taxon>Solanales</taxon>
        <taxon>Solanaceae</taxon>
        <taxon>Solanoideae</taxon>
        <taxon>Solaneae</taxon>
        <taxon>Solanum</taxon>
    </lineage>
</organism>
<reference evidence="1 2" key="1">
    <citation type="submission" date="2020-09" db="EMBL/GenBank/DDBJ databases">
        <title>De no assembly of potato wild relative species, Solanum commersonii.</title>
        <authorList>
            <person name="Cho K."/>
        </authorList>
    </citation>
    <scope>NUCLEOTIDE SEQUENCE [LARGE SCALE GENOMIC DNA]</scope>
    <source>
        <strain evidence="1">LZ3.2</strain>
        <tissue evidence="1">Leaf</tissue>
    </source>
</reference>
<dbReference type="EMBL" id="JACXVP010000004">
    <property type="protein sequence ID" value="KAG5609812.1"/>
    <property type="molecule type" value="Genomic_DNA"/>
</dbReference>
<dbReference type="AlphaFoldDB" id="A0A9J5ZE69"/>
<comment type="caution">
    <text evidence="1">The sequence shown here is derived from an EMBL/GenBank/DDBJ whole genome shotgun (WGS) entry which is preliminary data.</text>
</comment>
<evidence type="ECO:0000313" key="1">
    <source>
        <dbReference type="EMBL" id="KAG5609812.1"/>
    </source>
</evidence>
<gene>
    <name evidence="1" type="ORF">H5410_021093</name>
</gene>
<protein>
    <submittedName>
        <fullName evidence="1">Uncharacterized protein</fullName>
    </submittedName>
</protein>
<proteinExistence type="predicted"/>